<organism evidence="1 2">
    <name type="scientific">Streptomyces spororaveus</name>
    <dbReference type="NCBI Taxonomy" id="284039"/>
    <lineage>
        <taxon>Bacteria</taxon>
        <taxon>Bacillati</taxon>
        <taxon>Actinomycetota</taxon>
        <taxon>Actinomycetes</taxon>
        <taxon>Kitasatosporales</taxon>
        <taxon>Streptomycetaceae</taxon>
        <taxon>Streptomyces</taxon>
    </lineage>
</organism>
<dbReference type="CDD" id="cd09731">
    <property type="entry name" value="Cse2_I-E"/>
    <property type="match status" value="1"/>
</dbReference>
<comment type="caution">
    <text evidence="1">The sequence shown here is derived from an EMBL/GenBank/DDBJ whole genome shotgun (WGS) entry which is preliminary data.</text>
</comment>
<dbReference type="Pfam" id="PF09485">
    <property type="entry name" value="CRISPR_Cse2"/>
    <property type="match status" value="1"/>
</dbReference>
<gene>
    <name evidence="1" type="ORF">Sspor_81280</name>
</gene>
<name>A0ABQ3TQI5_9ACTN</name>
<reference evidence="2" key="1">
    <citation type="submission" date="2023-07" db="EMBL/GenBank/DDBJ databases">
        <title>Whole genome shotgun sequence of Streptomyces spororaveus NBRC 15456.</title>
        <authorList>
            <person name="Komaki H."/>
            <person name="Tamura T."/>
        </authorList>
    </citation>
    <scope>NUCLEOTIDE SEQUENCE [LARGE SCALE GENOMIC DNA]</scope>
    <source>
        <strain evidence="2">NBRC 15456</strain>
    </source>
</reference>
<keyword evidence="2" id="KW-1185">Reference proteome</keyword>
<sequence>MTIPEQSTGAPEVSTAPWYWCDFEPGRSKAGRTPPGSDLAALRMGLTLPAGTVPQMWRHYRTKIDDSLAARGLVPDKLVAEHMALALFAMHQQGQARLMHARGIGLGQAARTLHERFSTDGVDGRMAAAAQARTLNAVFFAVRGLVSQLASIGQPLDYTRLLYDLQVWPFPETRARAVRAWGLTYHAWTKPADTQNSTV</sequence>
<evidence type="ECO:0000313" key="2">
    <source>
        <dbReference type="Proteomes" id="UP000608522"/>
    </source>
</evidence>
<dbReference type="Gene3D" id="1.10.520.40">
    <property type="entry name" value="CRISPR-associated protein Cse2"/>
    <property type="match status" value="1"/>
</dbReference>
<dbReference type="RefSeq" id="WP_202204163.1">
    <property type="nucleotide sequence ID" value="NZ_BAAATO010000078.1"/>
</dbReference>
<dbReference type="Proteomes" id="UP000608522">
    <property type="component" value="Unassembled WGS sequence"/>
</dbReference>
<dbReference type="InterPro" id="IPR013382">
    <property type="entry name" value="CRISPR-assoc_prot_Cse2"/>
</dbReference>
<proteinExistence type="predicted"/>
<evidence type="ECO:0000313" key="1">
    <source>
        <dbReference type="EMBL" id="GHI82567.1"/>
    </source>
</evidence>
<accession>A0ABQ3TQI5</accession>
<protein>
    <recommendedName>
        <fullName evidence="3">Type I-E CRISPR-associated protein Cse2/CasB</fullName>
    </recommendedName>
</protein>
<evidence type="ECO:0008006" key="3">
    <source>
        <dbReference type="Google" id="ProtNLM"/>
    </source>
</evidence>
<dbReference type="EMBL" id="BNED01000007">
    <property type="protein sequence ID" value="GHI82567.1"/>
    <property type="molecule type" value="Genomic_DNA"/>
</dbReference>
<dbReference type="InterPro" id="IPR038287">
    <property type="entry name" value="Cse2_sf"/>
</dbReference>
<dbReference type="NCBIfam" id="TIGR02548">
    <property type="entry name" value="casB_cse2"/>
    <property type="match status" value="1"/>
</dbReference>